<keyword evidence="2" id="KW-1185">Reference proteome</keyword>
<dbReference type="Proteomes" id="UP001597389">
    <property type="component" value="Unassembled WGS sequence"/>
</dbReference>
<dbReference type="RefSeq" id="WP_377091035.1">
    <property type="nucleotide sequence ID" value="NZ_JBHSJL010000014.1"/>
</dbReference>
<reference evidence="2" key="1">
    <citation type="journal article" date="2019" name="Int. J. Syst. Evol. Microbiol.">
        <title>The Global Catalogue of Microorganisms (GCM) 10K type strain sequencing project: providing services to taxonomists for standard genome sequencing and annotation.</title>
        <authorList>
            <consortium name="The Broad Institute Genomics Platform"/>
            <consortium name="The Broad Institute Genome Sequencing Center for Infectious Disease"/>
            <person name="Wu L."/>
            <person name="Ma J."/>
        </authorList>
    </citation>
    <scope>NUCLEOTIDE SEQUENCE [LARGE SCALE GENOMIC DNA]</scope>
    <source>
        <strain evidence="2">CCUG 57942</strain>
    </source>
</reference>
<name>A0ABW4ZE12_9BACT</name>
<comment type="caution">
    <text evidence="1">The sequence shown here is derived from an EMBL/GenBank/DDBJ whole genome shotgun (WGS) entry which is preliminary data.</text>
</comment>
<protein>
    <recommendedName>
        <fullName evidence="3">DUF1795 domain-containing protein</fullName>
    </recommendedName>
</protein>
<sequence>MQQKSRAAGSRLPLHLPARTAIATTAMNLQKLALGLAPLIALSSCNESTETISVTETRRLTSYDEEGNLHVAMPADWRRVPSTEFRDYNCKFNENGEVYISIASGDVKSNAERWLKQFEDTRELRLEDLERLEVLGNQGYLLEAKGTFQGMRGVKTEDAALLGLLVETKGNLITVKMVAKADEVAEQRANFIEFCKSIEWK</sequence>
<evidence type="ECO:0000313" key="1">
    <source>
        <dbReference type="EMBL" id="MFD2159832.1"/>
    </source>
</evidence>
<evidence type="ECO:0008006" key="3">
    <source>
        <dbReference type="Google" id="ProtNLM"/>
    </source>
</evidence>
<organism evidence="1 2">
    <name type="scientific">Rubritalea tangerina</name>
    <dbReference type="NCBI Taxonomy" id="430798"/>
    <lineage>
        <taxon>Bacteria</taxon>
        <taxon>Pseudomonadati</taxon>
        <taxon>Verrucomicrobiota</taxon>
        <taxon>Verrucomicrobiia</taxon>
        <taxon>Verrucomicrobiales</taxon>
        <taxon>Rubritaleaceae</taxon>
        <taxon>Rubritalea</taxon>
    </lineage>
</organism>
<gene>
    <name evidence="1" type="ORF">ACFSW8_13070</name>
</gene>
<proteinExistence type="predicted"/>
<accession>A0ABW4ZE12</accession>
<evidence type="ECO:0000313" key="2">
    <source>
        <dbReference type="Proteomes" id="UP001597389"/>
    </source>
</evidence>
<dbReference type="EMBL" id="JBHUJB010000054">
    <property type="protein sequence ID" value="MFD2159832.1"/>
    <property type="molecule type" value="Genomic_DNA"/>
</dbReference>